<protein>
    <submittedName>
        <fullName evidence="1">2347_t:CDS:1</fullName>
    </submittedName>
</protein>
<reference evidence="1" key="1">
    <citation type="submission" date="2021-06" db="EMBL/GenBank/DDBJ databases">
        <authorList>
            <person name="Kallberg Y."/>
            <person name="Tangrot J."/>
            <person name="Rosling A."/>
        </authorList>
    </citation>
    <scope>NUCLEOTIDE SEQUENCE</scope>
    <source>
        <strain evidence="1">IL203A</strain>
    </source>
</reference>
<accession>A0ACA9K6C2</accession>
<evidence type="ECO:0000313" key="2">
    <source>
        <dbReference type="Proteomes" id="UP000789702"/>
    </source>
</evidence>
<proteinExistence type="predicted"/>
<evidence type="ECO:0000313" key="1">
    <source>
        <dbReference type="EMBL" id="CAG8453916.1"/>
    </source>
</evidence>
<keyword evidence="2" id="KW-1185">Reference proteome</keyword>
<comment type="caution">
    <text evidence="1">The sequence shown here is derived from an EMBL/GenBank/DDBJ whole genome shotgun (WGS) entry which is preliminary data.</text>
</comment>
<dbReference type="EMBL" id="CAJVPU010000539">
    <property type="protein sequence ID" value="CAG8453916.1"/>
    <property type="molecule type" value="Genomic_DNA"/>
</dbReference>
<name>A0ACA9K6C2_9GLOM</name>
<dbReference type="Proteomes" id="UP000789702">
    <property type="component" value="Unassembled WGS sequence"/>
</dbReference>
<organism evidence="1 2">
    <name type="scientific">Dentiscutata heterogama</name>
    <dbReference type="NCBI Taxonomy" id="1316150"/>
    <lineage>
        <taxon>Eukaryota</taxon>
        <taxon>Fungi</taxon>
        <taxon>Fungi incertae sedis</taxon>
        <taxon>Mucoromycota</taxon>
        <taxon>Glomeromycotina</taxon>
        <taxon>Glomeromycetes</taxon>
        <taxon>Diversisporales</taxon>
        <taxon>Gigasporaceae</taxon>
        <taxon>Dentiscutata</taxon>
    </lineage>
</organism>
<gene>
    <name evidence="1" type="ORF">DHETER_LOCUS974</name>
</gene>
<sequence length="162" mass="18313">MDSIIKPNKCCCCISLRAGVITITILSLIDSIAFSFYFTSIIINGNENENYKDKIYLIYVYLVFSIIGLLVTIFGLIAVFGRRRAYLRVYSILFSICAAITVLLDIGGIIFVKLFFKSNIAIWIVVLIFDIIIAIYFALVVASYAAKHRESHLYLGPEDPKY</sequence>